<sequence length="342" mass="37431">MCRCLARLEVLPQPPRTSPLALLRAQTEYRTVTGPLPQLNFSEDLYFENGLQNLKVGAQRSLRKLRKKADPNLGQRVLGEAAPRDRLINHSWIIGAAVVNAFYSPNRNQIGPLVPELKGRRGTAQEVGGGRTGVLAWHTGDASTHSLFFVPLLGTVFPAGILQPPFFSEEQPQALNFGGIGTVIGHEITHGFDDSGRNFDKNGNLMDWWSNFSSQHFREQSECMIYQYGNYSWDLAEGQNVSAATSTEAEGDRSPSPVPRERGVRAEAALNPGSCAQVNGFNTLGENIADNGGVRQAYQAYLKWMAEGGKDQQLPGLALTHEQLFFINYAQVAAAVLVPPSP</sequence>
<accession>A0ABQ9V8J7</accession>
<dbReference type="PRINTS" id="PR00786">
    <property type="entry name" value="NEPRILYSIN"/>
</dbReference>
<evidence type="ECO:0000313" key="3">
    <source>
        <dbReference type="EMBL" id="KAK2105686.1"/>
    </source>
</evidence>
<comment type="caution">
    <text evidence="3">The sequence shown here is derived from an EMBL/GenBank/DDBJ whole genome shotgun (WGS) entry which is preliminary data.</text>
</comment>
<dbReference type="SUPFAM" id="SSF55486">
    <property type="entry name" value="Metalloproteases ('zincins'), catalytic domain"/>
    <property type="match status" value="2"/>
</dbReference>
<dbReference type="Gene3D" id="3.40.390.10">
    <property type="entry name" value="Collagenase (Catalytic Domain)"/>
    <property type="match status" value="1"/>
</dbReference>
<dbReference type="PANTHER" id="PTHR11733">
    <property type="entry name" value="ZINC METALLOPROTEASE FAMILY M13 NEPRILYSIN-RELATED"/>
    <property type="match status" value="1"/>
</dbReference>
<dbReference type="InterPro" id="IPR018497">
    <property type="entry name" value="Peptidase_M13_C"/>
</dbReference>
<dbReference type="Proteomes" id="UP001266305">
    <property type="component" value="Unassembled WGS sequence"/>
</dbReference>
<proteinExistence type="predicted"/>
<feature type="domain" description="Peptidase M13 C-terminal" evidence="2">
    <location>
        <begin position="276"/>
        <end position="332"/>
    </location>
</feature>
<dbReference type="InterPro" id="IPR024079">
    <property type="entry name" value="MetalloPept_cat_dom_sf"/>
</dbReference>
<dbReference type="PANTHER" id="PTHR11733:SF141">
    <property type="entry name" value="MEMBRANE METALLO-ENDOPEPTIDASE-LIKE 1"/>
    <property type="match status" value="1"/>
</dbReference>
<protein>
    <submittedName>
        <fullName evidence="3">Membrane metallo-endopeptidase-like 1</fullName>
    </submittedName>
</protein>
<keyword evidence="4" id="KW-1185">Reference proteome</keyword>
<feature type="region of interest" description="Disordered" evidence="1">
    <location>
        <begin position="242"/>
        <end position="261"/>
    </location>
</feature>
<dbReference type="CDD" id="cd08662">
    <property type="entry name" value="M13"/>
    <property type="match status" value="1"/>
</dbReference>
<feature type="domain" description="Peptidase M13 C-terminal" evidence="2">
    <location>
        <begin position="156"/>
        <end position="248"/>
    </location>
</feature>
<name>A0ABQ9V8J7_SAGOE</name>
<reference evidence="3 4" key="1">
    <citation type="submission" date="2023-05" db="EMBL/GenBank/DDBJ databases">
        <title>B98-5 Cell Line De Novo Hybrid Assembly: An Optical Mapping Approach.</title>
        <authorList>
            <person name="Kananen K."/>
            <person name="Auerbach J.A."/>
            <person name="Kautto E."/>
            <person name="Blachly J.S."/>
        </authorList>
    </citation>
    <scope>NUCLEOTIDE SEQUENCE [LARGE SCALE GENOMIC DNA]</scope>
    <source>
        <strain evidence="3">B95-8</strain>
        <tissue evidence="3">Cell line</tissue>
    </source>
</reference>
<dbReference type="EMBL" id="JASSZA010000007">
    <property type="protein sequence ID" value="KAK2105686.1"/>
    <property type="molecule type" value="Genomic_DNA"/>
</dbReference>
<dbReference type="PROSITE" id="PS51885">
    <property type="entry name" value="NEPRILYSIN"/>
    <property type="match status" value="1"/>
</dbReference>
<dbReference type="InterPro" id="IPR000718">
    <property type="entry name" value="Peptidase_M13"/>
</dbReference>
<evidence type="ECO:0000259" key="2">
    <source>
        <dbReference type="Pfam" id="PF01431"/>
    </source>
</evidence>
<evidence type="ECO:0000256" key="1">
    <source>
        <dbReference type="SAM" id="MobiDB-lite"/>
    </source>
</evidence>
<organism evidence="3 4">
    <name type="scientific">Saguinus oedipus</name>
    <name type="common">Cotton-top tamarin</name>
    <name type="synonym">Oedipomidas oedipus</name>
    <dbReference type="NCBI Taxonomy" id="9490"/>
    <lineage>
        <taxon>Eukaryota</taxon>
        <taxon>Metazoa</taxon>
        <taxon>Chordata</taxon>
        <taxon>Craniata</taxon>
        <taxon>Vertebrata</taxon>
        <taxon>Euteleostomi</taxon>
        <taxon>Mammalia</taxon>
        <taxon>Eutheria</taxon>
        <taxon>Euarchontoglires</taxon>
        <taxon>Primates</taxon>
        <taxon>Haplorrhini</taxon>
        <taxon>Platyrrhini</taxon>
        <taxon>Cebidae</taxon>
        <taxon>Callitrichinae</taxon>
        <taxon>Saguinus</taxon>
    </lineage>
</organism>
<dbReference type="Pfam" id="PF01431">
    <property type="entry name" value="Peptidase_M13"/>
    <property type="match status" value="2"/>
</dbReference>
<evidence type="ECO:0000313" key="4">
    <source>
        <dbReference type="Proteomes" id="UP001266305"/>
    </source>
</evidence>
<gene>
    <name evidence="3" type="primary">MMEL1</name>
    <name evidence="3" type="ORF">P7K49_015200</name>
</gene>